<keyword evidence="1" id="KW-0472">Membrane</keyword>
<evidence type="ECO:0000313" key="2">
    <source>
        <dbReference type="EMBL" id="PYI22073.1"/>
    </source>
</evidence>
<reference evidence="2 3" key="1">
    <citation type="submission" date="2018-02" db="EMBL/GenBank/DDBJ databases">
        <title>The genomes of Aspergillus section Nigri reveals drivers in fungal speciation.</title>
        <authorList>
            <consortium name="DOE Joint Genome Institute"/>
            <person name="Vesth T.C."/>
            <person name="Nybo J."/>
            <person name="Theobald S."/>
            <person name="Brandl J."/>
            <person name="Frisvad J.C."/>
            <person name="Nielsen K.F."/>
            <person name="Lyhne E.K."/>
            <person name="Kogle M.E."/>
            <person name="Kuo A."/>
            <person name="Riley R."/>
            <person name="Clum A."/>
            <person name="Nolan M."/>
            <person name="Lipzen A."/>
            <person name="Salamov A."/>
            <person name="Henrissat B."/>
            <person name="Wiebenga A."/>
            <person name="De vries R.P."/>
            <person name="Grigoriev I.V."/>
            <person name="Mortensen U.H."/>
            <person name="Andersen M.R."/>
            <person name="Baker S.E."/>
        </authorList>
    </citation>
    <scope>NUCLEOTIDE SEQUENCE [LARGE SCALE GENOMIC DNA]</scope>
    <source>
        <strain evidence="2 3">CBS 115571</strain>
    </source>
</reference>
<protein>
    <submittedName>
        <fullName evidence="2">Uncharacterized protein</fullName>
    </submittedName>
</protein>
<keyword evidence="1" id="KW-1133">Transmembrane helix</keyword>
<dbReference type="AlphaFoldDB" id="A0A2V5HKT9"/>
<gene>
    <name evidence="2" type="ORF">BO99DRAFT_44166</name>
</gene>
<proteinExistence type="predicted"/>
<feature type="transmembrane region" description="Helical" evidence="1">
    <location>
        <begin position="97"/>
        <end position="118"/>
    </location>
</feature>
<dbReference type="Proteomes" id="UP000249829">
    <property type="component" value="Unassembled WGS sequence"/>
</dbReference>
<name>A0A2V5HKT9_ASPV1</name>
<keyword evidence="1" id="KW-0812">Transmembrane</keyword>
<keyword evidence="3" id="KW-1185">Reference proteome</keyword>
<organism evidence="2 3">
    <name type="scientific">Aspergillus violaceofuscus (strain CBS 115571)</name>
    <dbReference type="NCBI Taxonomy" id="1450538"/>
    <lineage>
        <taxon>Eukaryota</taxon>
        <taxon>Fungi</taxon>
        <taxon>Dikarya</taxon>
        <taxon>Ascomycota</taxon>
        <taxon>Pezizomycotina</taxon>
        <taxon>Eurotiomycetes</taxon>
        <taxon>Eurotiomycetidae</taxon>
        <taxon>Eurotiales</taxon>
        <taxon>Aspergillaceae</taxon>
        <taxon>Aspergillus</taxon>
    </lineage>
</organism>
<dbReference type="EMBL" id="KZ825113">
    <property type="protein sequence ID" value="PYI22073.1"/>
    <property type="molecule type" value="Genomic_DNA"/>
</dbReference>
<evidence type="ECO:0000313" key="3">
    <source>
        <dbReference type="Proteomes" id="UP000249829"/>
    </source>
</evidence>
<sequence length="141" mass="15937">MGICIYTVTKDGDEVDKRVREWKSRSRGWEEKRERERRGRKRGEGAQFKFLGKLAVRRLCSTSMTSRFAGTRWGGGGGAQRWVSESSELQPTLQPRLYTFLALFHFAFLYFTLLLPFFTHPPTLLGTTLGAGGLAKSNSGN</sequence>
<evidence type="ECO:0000256" key="1">
    <source>
        <dbReference type="SAM" id="Phobius"/>
    </source>
</evidence>
<accession>A0A2V5HKT9</accession>